<keyword evidence="3 8" id="KW-0813">Transport</keyword>
<evidence type="ECO:0000256" key="7">
    <source>
        <dbReference type="ARBA" id="ARBA00023136"/>
    </source>
</evidence>
<comment type="subcellular location">
    <subcellularLocation>
        <location evidence="1 8">Cell membrane</location>
        <topology evidence="1 8">Multi-pass membrane protein</topology>
    </subcellularLocation>
</comment>
<feature type="transmembrane region" description="Helical" evidence="8">
    <location>
        <begin position="392"/>
        <end position="413"/>
    </location>
</feature>
<dbReference type="InterPro" id="IPR000515">
    <property type="entry name" value="MetI-like"/>
</dbReference>
<dbReference type="EMBL" id="JABFTS010000001">
    <property type="protein sequence ID" value="MCE8049919.1"/>
    <property type="molecule type" value="Genomic_DNA"/>
</dbReference>
<protein>
    <submittedName>
        <fullName evidence="11">ABC transporter permease</fullName>
    </submittedName>
</protein>
<comment type="similarity">
    <text evidence="2">Belongs to the binding-protein-dependent transport system permease family. CysTW subfamily.</text>
</comment>
<dbReference type="InterPro" id="IPR035906">
    <property type="entry name" value="MetI-like_sf"/>
</dbReference>
<keyword evidence="6 8" id="KW-1133">Transmembrane helix</keyword>
<sequence length="425" mass="46634">MGKAMSANQTATMSPARPGGNLKAQLRRAERLRKLKAIGLVAPLALFLIVVFVVPIGNMLWRSVDNTELDSVMPLTAEGLRHWDGSGLPDEATLAAFAAELRDSRQGGGLGRISRRLNYEDSRYRSLLMNTLRGLPAVDAVGPDTDWVATLTEIDPAWGETETWLGIQRTAPTTTDRYLLASLDLERSADGEIQRVAERDRLYLSVFQRTLVIAGGVTLICLALGFPLAYLLATLPAKTSNMLMILVLLPFWTSLLVRTAAWIILLQSNGLVNQSLLFTGLIDSPLQLVFNRIGVFFAMVHILLPFMVLPLYSVMKGISPSYQRAAVSLGAHPFAAFWQVYVPQTISGVAAGTILVFIMALGYYITPALVGGPADQMVSYYVAYYTNTTNNWGMAAALGSLLLVVTLLLYLVYHRLVNRKQLIRS</sequence>
<gene>
    <name evidence="11" type="ORF">HOP61_01245</name>
</gene>
<evidence type="ECO:0000256" key="5">
    <source>
        <dbReference type="ARBA" id="ARBA00022692"/>
    </source>
</evidence>
<evidence type="ECO:0000256" key="2">
    <source>
        <dbReference type="ARBA" id="ARBA00007069"/>
    </source>
</evidence>
<feature type="transmembrane region" description="Helical" evidence="8">
    <location>
        <begin position="293"/>
        <end position="314"/>
    </location>
</feature>
<proteinExistence type="inferred from homology"/>
<feature type="transmembrane region" description="Helical" evidence="8">
    <location>
        <begin position="37"/>
        <end position="61"/>
    </location>
</feature>
<feature type="transmembrane region" description="Helical" evidence="8">
    <location>
        <begin position="245"/>
        <end position="265"/>
    </location>
</feature>
<evidence type="ECO:0000256" key="8">
    <source>
        <dbReference type="RuleBase" id="RU363032"/>
    </source>
</evidence>
<reference evidence="11" key="2">
    <citation type="journal article" date="2021" name="Front. Microbiol.">
        <title>Aerobic Denitrification and Heterotrophic Sulfur Oxidation in the Genus Halomonas Revealed by Six Novel Species Characterizations and Genome-Based Analysis.</title>
        <authorList>
            <person name="Wang L."/>
            <person name="Shao Z."/>
        </authorList>
    </citation>
    <scope>NUCLEOTIDE SEQUENCE</scope>
    <source>
        <strain evidence="11">MCCC 1A05776</strain>
    </source>
</reference>
<feature type="compositionally biased region" description="Polar residues" evidence="9">
    <location>
        <begin position="1"/>
        <end position="13"/>
    </location>
</feature>
<evidence type="ECO:0000313" key="11">
    <source>
        <dbReference type="EMBL" id="MCE8049919.1"/>
    </source>
</evidence>
<dbReference type="Proteomes" id="UP001320178">
    <property type="component" value="Unassembled WGS sequence"/>
</dbReference>
<feature type="transmembrane region" description="Helical" evidence="8">
    <location>
        <begin position="349"/>
        <end position="372"/>
    </location>
</feature>
<evidence type="ECO:0000256" key="4">
    <source>
        <dbReference type="ARBA" id="ARBA00022475"/>
    </source>
</evidence>
<evidence type="ECO:0000313" key="12">
    <source>
        <dbReference type="Proteomes" id="UP001320178"/>
    </source>
</evidence>
<reference evidence="11" key="1">
    <citation type="submission" date="2020-05" db="EMBL/GenBank/DDBJ databases">
        <authorList>
            <person name="Wang L."/>
            <person name="Shao Z."/>
        </authorList>
    </citation>
    <scope>NUCLEOTIDE SEQUENCE</scope>
    <source>
        <strain evidence="11">MCCC 1A05776</strain>
    </source>
</reference>
<keyword evidence="7 8" id="KW-0472">Membrane</keyword>
<dbReference type="PROSITE" id="PS50928">
    <property type="entry name" value="ABC_TM1"/>
    <property type="match status" value="1"/>
</dbReference>
<dbReference type="PANTHER" id="PTHR42929:SF5">
    <property type="entry name" value="ABC TRANSPORTER PERMEASE PROTEIN"/>
    <property type="match status" value="1"/>
</dbReference>
<name>A0AAW4YNB6_9GAMM</name>
<dbReference type="SUPFAM" id="SSF161098">
    <property type="entry name" value="MetI-like"/>
    <property type="match status" value="1"/>
</dbReference>
<evidence type="ECO:0000259" key="10">
    <source>
        <dbReference type="PROSITE" id="PS50928"/>
    </source>
</evidence>
<organism evidence="11 12">
    <name type="scientific">Billgrantia desiderata</name>
    <dbReference type="NCBI Taxonomy" id="52021"/>
    <lineage>
        <taxon>Bacteria</taxon>
        <taxon>Pseudomonadati</taxon>
        <taxon>Pseudomonadota</taxon>
        <taxon>Gammaproteobacteria</taxon>
        <taxon>Oceanospirillales</taxon>
        <taxon>Halomonadaceae</taxon>
        <taxon>Billgrantia</taxon>
    </lineage>
</organism>
<dbReference type="GO" id="GO:0005886">
    <property type="term" value="C:plasma membrane"/>
    <property type="evidence" value="ECO:0007669"/>
    <property type="project" value="UniProtKB-SubCell"/>
</dbReference>
<keyword evidence="4" id="KW-1003">Cell membrane</keyword>
<feature type="transmembrane region" description="Helical" evidence="8">
    <location>
        <begin position="211"/>
        <end position="233"/>
    </location>
</feature>
<dbReference type="CDD" id="cd06261">
    <property type="entry name" value="TM_PBP2"/>
    <property type="match status" value="1"/>
</dbReference>
<accession>A0AAW4YNB6</accession>
<dbReference type="Pfam" id="PF00528">
    <property type="entry name" value="BPD_transp_1"/>
    <property type="match status" value="1"/>
</dbReference>
<dbReference type="AlphaFoldDB" id="A0AAW4YNB6"/>
<comment type="caution">
    <text evidence="11">The sequence shown here is derived from an EMBL/GenBank/DDBJ whole genome shotgun (WGS) entry which is preliminary data.</text>
</comment>
<dbReference type="GO" id="GO:0055085">
    <property type="term" value="P:transmembrane transport"/>
    <property type="evidence" value="ECO:0007669"/>
    <property type="project" value="InterPro"/>
</dbReference>
<dbReference type="Gene3D" id="1.10.3720.10">
    <property type="entry name" value="MetI-like"/>
    <property type="match status" value="1"/>
</dbReference>
<dbReference type="PANTHER" id="PTHR42929">
    <property type="entry name" value="INNER MEMBRANE ABC TRANSPORTER PERMEASE PROTEIN YDCU-RELATED-RELATED"/>
    <property type="match status" value="1"/>
</dbReference>
<evidence type="ECO:0000256" key="9">
    <source>
        <dbReference type="SAM" id="MobiDB-lite"/>
    </source>
</evidence>
<feature type="region of interest" description="Disordered" evidence="9">
    <location>
        <begin position="1"/>
        <end position="21"/>
    </location>
</feature>
<evidence type="ECO:0000256" key="1">
    <source>
        <dbReference type="ARBA" id="ARBA00004651"/>
    </source>
</evidence>
<feature type="domain" description="ABC transmembrane type-1" evidence="10">
    <location>
        <begin position="207"/>
        <end position="413"/>
    </location>
</feature>
<keyword evidence="5 8" id="KW-0812">Transmembrane</keyword>
<evidence type="ECO:0000256" key="3">
    <source>
        <dbReference type="ARBA" id="ARBA00022448"/>
    </source>
</evidence>
<evidence type="ECO:0000256" key="6">
    <source>
        <dbReference type="ARBA" id="ARBA00022989"/>
    </source>
</evidence>